<comment type="subunit">
    <text evidence="3">Component of a cohesin-like complex composed of ScpA, ScpB and the Smc homodimer, in which ScpA and ScpB bind to the head domain of Smc. The presence of the three proteins is required for the association of the complex with DNA.</text>
</comment>
<evidence type="ECO:0000313" key="5">
    <source>
        <dbReference type="Proteomes" id="UP000287101"/>
    </source>
</evidence>
<keyword evidence="5" id="KW-1185">Reference proteome</keyword>
<dbReference type="PANTHER" id="PTHR33969">
    <property type="entry name" value="SEGREGATION AND CONDENSATION PROTEIN A"/>
    <property type="match status" value="1"/>
</dbReference>
<keyword evidence="3" id="KW-0132">Cell division</keyword>
<gene>
    <name evidence="3" type="primary">scpA</name>
    <name evidence="4" type="ORF">CBF31_01285</name>
</gene>
<organism evidence="4 5">
    <name type="scientific">Vagococcus fessus</name>
    <dbReference type="NCBI Taxonomy" id="120370"/>
    <lineage>
        <taxon>Bacteria</taxon>
        <taxon>Bacillati</taxon>
        <taxon>Bacillota</taxon>
        <taxon>Bacilli</taxon>
        <taxon>Lactobacillales</taxon>
        <taxon>Enterococcaceae</taxon>
        <taxon>Vagococcus</taxon>
    </lineage>
</organism>
<dbReference type="Gene3D" id="1.10.10.580">
    <property type="entry name" value="Structural maintenance of chromosome 1. Chain E"/>
    <property type="match status" value="1"/>
</dbReference>
<dbReference type="Gene3D" id="6.10.250.2410">
    <property type="match status" value="1"/>
</dbReference>
<dbReference type="Pfam" id="PF02616">
    <property type="entry name" value="SMC_ScpA"/>
    <property type="match status" value="1"/>
</dbReference>
<dbReference type="EMBL" id="NGJY01000001">
    <property type="protein sequence ID" value="RSU04679.1"/>
    <property type="molecule type" value="Genomic_DNA"/>
</dbReference>
<proteinExistence type="inferred from homology"/>
<dbReference type="GO" id="GO:0007059">
    <property type="term" value="P:chromosome segregation"/>
    <property type="evidence" value="ECO:0007669"/>
    <property type="project" value="UniProtKB-UniRule"/>
</dbReference>
<dbReference type="AlphaFoldDB" id="A0A430ABR6"/>
<dbReference type="InterPro" id="IPR003768">
    <property type="entry name" value="ScpA"/>
</dbReference>
<protein>
    <recommendedName>
        <fullName evidence="2 3">Segregation and condensation protein A</fullName>
    </recommendedName>
</protein>
<sequence length="254" mass="29704">MEKLNVKLDVFEGPLDLLLHLIKTLEIDIYDIPIADITVQYMEYIRTMKLLQLEVAGDFIVMAATLMSIKSKMLLPKQELQMDEDSEYEEEEDDPRADLVAQLLEYRKYKYAATVLHELEEERGQYYTKEPSNLEEYQEEIVPLETGKVNTIDLFLAFHEVLERKKRLTPMETTIVHDTTTIEDKMTHIRMIVEGVEGTDGIAFNCLFQDYSKSEIVTTFMALLELIKGCHILAKQENNYEPIMLYRHHDLVME</sequence>
<accession>A0A430ABR6</accession>
<dbReference type="Proteomes" id="UP000287101">
    <property type="component" value="Unassembled WGS sequence"/>
</dbReference>
<dbReference type="PANTHER" id="PTHR33969:SF2">
    <property type="entry name" value="SEGREGATION AND CONDENSATION PROTEIN A"/>
    <property type="match status" value="1"/>
</dbReference>
<dbReference type="HAMAP" id="MF_01805">
    <property type="entry name" value="ScpA"/>
    <property type="match status" value="1"/>
</dbReference>
<keyword evidence="3" id="KW-0963">Cytoplasm</keyword>
<evidence type="ECO:0000313" key="4">
    <source>
        <dbReference type="EMBL" id="RSU04679.1"/>
    </source>
</evidence>
<comment type="similarity">
    <text evidence="3">Belongs to the ScpA family.</text>
</comment>
<dbReference type="GO" id="GO:0051301">
    <property type="term" value="P:cell division"/>
    <property type="evidence" value="ECO:0007669"/>
    <property type="project" value="UniProtKB-KW"/>
</dbReference>
<comment type="function">
    <text evidence="3">Participates in chromosomal partition during cell division. May act via the formation of a condensin-like complex containing Smc and ScpB that pull DNA away from mid-cell into both cell halves.</text>
</comment>
<keyword evidence="1 3" id="KW-0159">Chromosome partition</keyword>
<comment type="subcellular location">
    <subcellularLocation>
        <location evidence="3">Cytoplasm</location>
    </subcellularLocation>
    <text evidence="3">Associated with two foci at the outer edges of the nucleoid region in young cells, and at four foci within both cell halves in older cells.</text>
</comment>
<keyword evidence="3" id="KW-0131">Cell cycle</keyword>
<comment type="caution">
    <text evidence="4">The sequence shown here is derived from an EMBL/GenBank/DDBJ whole genome shotgun (WGS) entry which is preliminary data.</text>
</comment>
<dbReference type="InterPro" id="IPR023093">
    <property type="entry name" value="ScpA-like_C"/>
</dbReference>
<dbReference type="RefSeq" id="WP_126830175.1">
    <property type="nucleotide sequence ID" value="NZ_CBCRYB010000002.1"/>
</dbReference>
<name>A0A430ABR6_9ENTE</name>
<dbReference type="GO" id="GO:0005737">
    <property type="term" value="C:cytoplasm"/>
    <property type="evidence" value="ECO:0007669"/>
    <property type="project" value="UniProtKB-SubCell"/>
</dbReference>
<evidence type="ECO:0000256" key="1">
    <source>
        <dbReference type="ARBA" id="ARBA00022829"/>
    </source>
</evidence>
<evidence type="ECO:0000256" key="3">
    <source>
        <dbReference type="HAMAP-Rule" id="MF_01805"/>
    </source>
</evidence>
<dbReference type="OrthoDB" id="9811016at2"/>
<evidence type="ECO:0000256" key="2">
    <source>
        <dbReference type="ARBA" id="ARBA00044777"/>
    </source>
</evidence>
<reference evidence="4 5" key="1">
    <citation type="submission" date="2017-05" db="EMBL/GenBank/DDBJ databases">
        <title>Vagococcus spp. assemblies.</title>
        <authorList>
            <person name="Gulvik C.A."/>
        </authorList>
    </citation>
    <scope>NUCLEOTIDE SEQUENCE [LARGE SCALE GENOMIC DNA]</scope>
    <source>
        <strain evidence="4 5">CCUG 41755</strain>
    </source>
</reference>
<dbReference type="GO" id="GO:0006260">
    <property type="term" value="P:DNA replication"/>
    <property type="evidence" value="ECO:0007669"/>
    <property type="project" value="UniProtKB-UniRule"/>
</dbReference>